<feature type="domain" description="RiboL-PSP-HEPN" evidence="1">
    <location>
        <begin position="31"/>
        <end position="193"/>
    </location>
</feature>
<organism evidence="2 3">
    <name type="scientific">Parasphingorhabdus litoris</name>
    <dbReference type="NCBI Taxonomy" id="394733"/>
    <lineage>
        <taxon>Bacteria</taxon>
        <taxon>Pseudomonadati</taxon>
        <taxon>Pseudomonadota</taxon>
        <taxon>Alphaproteobacteria</taxon>
        <taxon>Sphingomonadales</taxon>
        <taxon>Sphingomonadaceae</taxon>
        <taxon>Parasphingorhabdus</taxon>
    </lineage>
</organism>
<gene>
    <name evidence="2" type="ORF">GCM10009096_07120</name>
</gene>
<keyword evidence="3" id="KW-1185">Reference proteome</keyword>
<evidence type="ECO:0000313" key="2">
    <source>
        <dbReference type="EMBL" id="GAA0468788.1"/>
    </source>
</evidence>
<reference evidence="2 3" key="1">
    <citation type="journal article" date="2019" name="Int. J. Syst. Evol. Microbiol.">
        <title>The Global Catalogue of Microorganisms (GCM) 10K type strain sequencing project: providing services to taxonomists for standard genome sequencing and annotation.</title>
        <authorList>
            <consortium name="The Broad Institute Genomics Platform"/>
            <consortium name="The Broad Institute Genome Sequencing Center for Infectious Disease"/>
            <person name="Wu L."/>
            <person name="Ma J."/>
        </authorList>
    </citation>
    <scope>NUCLEOTIDE SEQUENCE [LARGE SCALE GENOMIC DNA]</scope>
    <source>
        <strain evidence="2 3">JCM 14162</strain>
    </source>
</reference>
<dbReference type="RefSeq" id="WP_229953772.1">
    <property type="nucleotide sequence ID" value="NZ_BAAAEM010000002.1"/>
</dbReference>
<dbReference type="EMBL" id="BAAAEM010000002">
    <property type="protein sequence ID" value="GAA0468788.1"/>
    <property type="molecule type" value="Genomic_DNA"/>
</dbReference>
<dbReference type="Proteomes" id="UP001500713">
    <property type="component" value="Unassembled WGS sequence"/>
</dbReference>
<name>A0ABN1A6J0_9SPHN</name>
<comment type="caution">
    <text evidence="2">The sequence shown here is derived from an EMBL/GenBank/DDBJ whole genome shotgun (WGS) entry which is preliminary data.</text>
</comment>
<proteinExistence type="predicted"/>
<evidence type="ECO:0000313" key="3">
    <source>
        <dbReference type="Proteomes" id="UP001500713"/>
    </source>
</evidence>
<sequence length="210" mass="23745">MKSPTSHYKKLKADLRKARKIVVRVDPIECKNDLQRLKLSSYVLLCHAAIEQFLEELALEAAMDARRNFKDKGRISRTLVALVAAKVLDETKAEKSKSKIGSDLVRDIDEYSKQAINLFRNTIKENHGISERNLDNLFIPIGFKPNEIDLSLVNSLTALGERRGGLAHKFVIKNEDTLSAFETDLKSIVRDLEGIDQEVCLCSKYSTKIN</sequence>
<accession>A0ABN1A6J0</accession>
<evidence type="ECO:0000259" key="1">
    <source>
        <dbReference type="Pfam" id="PF18735"/>
    </source>
</evidence>
<protein>
    <recommendedName>
        <fullName evidence="1">RiboL-PSP-HEPN domain-containing protein</fullName>
    </recommendedName>
</protein>
<dbReference type="InterPro" id="IPR041519">
    <property type="entry name" value="HEPN_RiboL-PSP"/>
</dbReference>
<dbReference type="Pfam" id="PF18735">
    <property type="entry name" value="HEPN_RiboL-PSP"/>
    <property type="match status" value="1"/>
</dbReference>